<evidence type="ECO:0008006" key="3">
    <source>
        <dbReference type="Google" id="ProtNLM"/>
    </source>
</evidence>
<protein>
    <recommendedName>
        <fullName evidence="3">Holliday junction resolvase</fullName>
    </recommendedName>
</protein>
<dbReference type="Proteomes" id="UP001349343">
    <property type="component" value="Segment"/>
</dbReference>
<dbReference type="EMBL" id="OR769222">
    <property type="protein sequence ID" value="WQJ52806.1"/>
    <property type="molecule type" value="Genomic_DNA"/>
</dbReference>
<evidence type="ECO:0000313" key="2">
    <source>
        <dbReference type="Proteomes" id="UP001349343"/>
    </source>
</evidence>
<evidence type="ECO:0000313" key="1">
    <source>
        <dbReference type="EMBL" id="WQJ52806.1"/>
    </source>
</evidence>
<organism evidence="1 2">
    <name type="scientific">phage Lak_Megaphage_RVC_JS4_GC31</name>
    <dbReference type="NCBI Taxonomy" id="3109228"/>
    <lineage>
        <taxon>Viruses</taxon>
        <taxon>Duplodnaviria</taxon>
        <taxon>Heunggongvirae</taxon>
        <taxon>Uroviricota</taxon>
        <taxon>Caudoviricetes</taxon>
        <taxon>Caudoviricetes code 15 clade</taxon>
    </lineage>
</organism>
<proteinExistence type="predicted"/>
<reference evidence="1 2" key="1">
    <citation type="submission" date="2023-11" db="EMBL/GenBank/DDBJ databases">
        <authorList>
            <person name="Cook R."/>
            <person name="Crisci M."/>
            <person name="Pye H."/>
            <person name="Adriaenssens E."/>
            <person name="Santini J."/>
        </authorList>
    </citation>
    <scope>NUCLEOTIDE SEQUENCE [LARGE SCALE GENOMIC DNA]</scope>
    <source>
        <strain evidence="1">Lak_Megaphage_RVC_JS4_GC31</strain>
    </source>
</reference>
<sequence length="221" mass="25273">MDKVLVGFDFSMNKPAATIYYNGQYYHYFWPLNLTAKQQKMYEDADVFVQNRQLSSIDKKNIENSQLVLIHTIRSTDLANLIINDLDDLIQNKLQLVEYELYVCSEGLSYASKGDATLNLATYKGVLLSKIYEHYGDHLCRLFTYSPITLKSTAGCAGKKDIKDTKKTKMIDKFAQTTVDTKLRKCISNGLMKAKSNYIPGIDDIVDSYWALQTMIKKENI</sequence>
<keyword evidence="2" id="KW-1185">Reference proteome</keyword>
<accession>A0ABZ0Z0X4</accession>
<name>A0ABZ0Z0X4_9CAUD</name>